<name>A0A4Z0V0H9_9BACT</name>
<protein>
    <submittedName>
        <fullName evidence="1">Uncharacterized protein</fullName>
    </submittedName>
</protein>
<proteinExistence type="predicted"/>
<sequence length="192" mass="21898">MIERLEQLTVGQFVDLVCGDTSVLIGKREVVNEAVLVVAMRNIVFEYKEIVDKAGVSSYLSTIEELIKAKMSVVVFQMCRNLVSLNEHDRAREVLIEYGINANSMNDQRVTAEIKSRLERAKSTIEKIENESKKDKPGSINFRRVFDTQTAMLMAHFKFQIDTSTMKATVYAHLVDQHNREVKAMRGALKKK</sequence>
<evidence type="ECO:0000313" key="1">
    <source>
        <dbReference type="EMBL" id="TGG36602.1"/>
    </source>
</evidence>
<organism evidence="1 2">
    <name type="scientific">Duncaniella freteri</name>
    <dbReference type="NCBI Taxonomy" id="2530391"/>
    <lineage>
        <taxon>Bacteria</taxon>
        <taxon>Pseudomonadati</taxon>
        <taxon>Bacteroidota</taxon>
        <taxon>Bacteroidia</taxon>
        <taxon>Bacteroidales</taxon>
        <taxon>Muribaculaceae</taxon>
        <taxon>Duncaniella</taxon>
    </lineage>
</organism>
<dbReference type="GeneID" id="82150561"/>
<dbReference type="EMBL" id="SJSA01000002">
    <property type="protein sequence ID" value="TGG36602.1"/>
    <property type="molecule type" value="Genomic_DNA"/>
</dbReference>
<gene>
    <name evidence="1" type="ORF">EZ315_12240</name>
</gene>
<dbReference type="Proteomes" id="UP000297635">
    <property type="component" value="Unassembled WGS sequence"/>
</dbReference>
<evidence type="ECO:0000313" key="2">
    <source>
        <dbReference type="Proteomes" id="UP000297635"/>
    </source>
</evidence>
<keyword evidence="2" id="KW-1185">Reference proteome</keyword>
<comment type="caution">
    <text evidence="1">The sequence shown here is derived from an EMBL/GenBank/DDBJ whole genome shotgun (WGS) entry which is preliminary data.</text>
</comment>
<dbReference type="AlphaFoldDB" id="A0A4Z0V0H9"/>
<reference evidence="1 2" key="1">
    <citation type="submission" date="2019-02" db="EMBL/GenBank/DDBJ databases">
        <title>Isolation and identification of novel species under the genus Muribaculum.</title>
        <authorList>
            <person name="Miyake S."/>
            <person name="Ding Y."/>
            <person name="Low A."/>
            <person name="Soh M."/>
            <person name="Seedorf H."/>
        </authorList>
    </citation>
    <scope>NUCLEOTIDE SEQUENCE [LARGE SCALE GENOMIC DNA]</scope>
    <source>
        <strain evidence="1 2">TLL-A3</strain>
    </source>
</reference>
<dbReference type="RefSeq" id="WP_135472321.1">
    <property type="nucleotide sequence ID" value="NZ_SJSA01000002.1"/>
</dbReference>
<accession>A0A4Z0V0H9</accession>